<evidence type="ECO:0000313" key="2">
    <source>
        <dbReference type="Proteomes" id="UP000228528"/>
    </source>
</evidence>
<sequence>MQKNQVFQLVLAIFFVTVLFPVASFAVVPFDLQSQGVFRSARVTINGGDTRTRTRSVVLSFTKGTADVESMRIANSPEIGNVSWQPYSSRKEWFLDFGRGEKVVYVQFRSTNGDISTTFSDAIILDVDPQPFIEMTVNDGDDSTFDRTVTVSSTVSEGVEHMQISNSSDFSDVPWLPVQESLRWSLPTGEGKKTVYVRYRDAQGRTFIKKQSIIV</sequence>
<name>A0A2M6P1K6_9BACT</name>
<dbReference type="Proteomes" id="UP000228528">
    <property type="component" value="Unassembled WGS sequence"/>
</dbReference>
<evidence type="ECO:0000313" key="1">
    <source>
        <dbReference type="EMBL" id="PIR77581.1"/>
    </source>
</evidence>
<protein>
    <submittedName>
        <fullName evidence="1">Uncharacterized protein</fullName>
    </submittedName>
</protein>
<proteinExistence type="predicted"/>
<organism evidence="1 2">
    <name type="scientific">Candidatus Magasanikbacteria bacterium CG10_big_fil_rev_8_21_14_0_10_38_6</name>
    <dbReference type="NCBI Taxonomy" id="1974647"/>
    <lineage>
        <taxon>Bacteria</taxon>
        <taxon>Candidatus Magasanikiibacteriota</taxon>
    </lineage>
</organism>
<gene>
    <name evidence="1" type="ORF">COU30_01630</name>
</gene>
<accession>A0A2M6P1K6</accession>
<feature type="non-terminal residue" evidence="1">
    <location>
        <position position="215"/>
    </location>
</feature>
<dbReference type="EMBL" id="PFBW01000070">
    <property type="protein sequence ID" value="PIR77581.1"/>
    <property type="molecule type" value="Genomic_DNA"/>
</dbReference>
<reference evidence="2" key="1">
    <citation type="submission" date="2017-09" db="EMBL/GenBank/DDBJ databases">
        <title>Depth-based differentiation of microbial function through sediment-hosted aquifers and enrichment of novel symbionts in the deep terrestrial subsurface.</title>
        <authorList>
            <person name="Probst A.J."/>
            <person name="Ladd B."/>
            <person name="Jarett J.K."/>
            <person name="Geller-Mcgrath D.E."/>
            <person name="Sieber C.M.K."/>
            <person name="Emerson J.B."/>
            <person name="Anantharaman K."/>
            <person name="Thomas B.C."/>
            <person name="Malmstrom R."/>
            <person name="Stieglmeier M."/>
            <person name="Klingl A."/>
            <person name="Woyke T."/>
            <person name="Ryan C.M."/>
            <person name="Banfield J.F."/>
        </authorList>
    </citation>
    <scope>NUCLEOTIDE SEQUENCE [LARGE SCALE GENOMIC DNA]</scope>
</reference>
<comment type="caution">
    <text evidence="1">The sequence shown here is derived from an EMBL/GenBank/DDBJ whole genome shotgun (WGS) entry which is preliminary data.</text>
</comment>
<dbReference type="AlphaFoldDB" id="A0A2M6P1K6"/>